<name>A0A1S1LHJ4_MYCCH</name>
<dbReference type="Proteomes" id="UP000180043">
    <property type="component" value="Unassembled WGS sequence"/>
</dbReference>
<feature type="compositionally biased region" description="Low complexity" evidence="1">
    <location>
        <begin position="102"/>
        <end position="111"/>
    </location>
</feature>
<evidence type="ECO:0000256" key="2">
    <source>
        <dbReference type="SAM" id="Phobius"/>
    </source>
</evidence>
<dbReference type="RefSeq" id="WP_070947601.1">
    <property type="nucleotide sequence ID" value="NZ_MLIQ01000021.1"/>
</dbReference>
<evidence type="ECO:0000313" key="4">
    <source>
        <dbReference type="Proteomes" id="UP000180043"/>
    </source>
</evidence>
<evidence type="ECO:0000256" key="1">
    <source>
        <dbReference type="SAM" id="MobiDB-lite"/>
    </source>
</evidence>
<gene>
    <name evidence="3" type="ORF">BKG82_18825</name>
</gene>
<evidence type="ECO:0000313" key="3">
    <source>
        <dbReference type="EMBL" id="OHU52321.1"/>
    </source>
</evidence>
<feature type="region of interest" description="Disordered" evidence="1">
    <location>
        <begin position="99"/>
        <end position="127"/>
    </location>
</feature>
<proteinExistence type="predicted"/>
<comment type="caution">
    <text evidence="3">The sequence shown here is derived from an EMBL/GenBank/DDBJ whole genome shotgun (WGS) entry which is preliminary data.</text>
</comment>
<reference evidence="3 4" key="1">
    <citation type="submission" date="2016-10" db="EMBL/GenBank/DDBJ databases">
        <title>Evaluation of Human, Veterinary and Environmental Mycobacterium chelonae Isolates by Core Genome Phylogenomic Analysis, Targeted Gene Comparison, and Anti-microbial Susceptibility Patterns: A Tale of Mistaken Identities.</title>
        <authorList>
            <person name="Fogelson S.B."/>
            <person name="Camus A.C."/>
            <person name="Lorenz W."/>
            <person name="Vasireddy R."/>
            <person name="Vasireddy S."/>
            <person name="Smith T."/>
            <person name="Brown-Elliott B.A."/>
            <person name="Wallace R.J.Jr."/>
            <person name="Hasan N.A."/>
            <person name="Reischl U."/>
            <person name="Sanchez S."/>
        </authorList>
    </citation>
    <scope>NUCLEOTIDE SEQUENCE [LARGE SCALE GENOMIC DNA]</scope>
    <source>
        <strain evidence="3 4">15515</strain>
    </source>
</reference>
<accession>A0A1S1LHJ4</accession>
<feature type="transmembrane region" description="Helical" evidence="2">
    <location>
        <begin position="75"/>
        <end position="93"/>
    </location>
</feature>
<sequence>MGNTHRRRIRDLSAWERFWAAVAFFVAAFYFIKAAVEWSDKMGAARVSLQFAAALAAAGLFAVALGAAFRLRKTIAGVLVVALVTAVIGAFVVPGRAPAAPPKASTPTTAPGTPPAPSIPTASQRPEGCGAPALATAGPADVDICVVYWCNGEVRSRITGEIDPTQIQYKIRPKIFNEDPDHPLNIALTAPSPLRLIVDSALLPQHWDPPPRTAAAGDTVLPFFQDGHQYWAVPPNANHEAYQVGSWYTGFATVWDDTEIAPGQIYFKKLRLSEDGVTNKQEGDLVFQVPKNADGSAPHVIGLAYVTITDDHIASRRAMAPWPFPDSVQPSTF</sequence>
<keyword evidence="2" id="KW-0472">Membrane</keyword>
<dbReference type="AlphaFoldDB" id="A0A1S1LHJ4"/>
<feature type="transmembrane region" description="Helical" evidence="2">
    <location>
        <begin position="18"/>
        <end position="36"/>
    </location>
</feature>
<feature type="transmembrane region" description="Helical" evidence="2">
    <location>
        <begin position="48"/>
        <end position="69"/>
    </location>
</feature>
<keyword evidence="2" id="KW-0812">Transmembrane</keyword>
<keyword evidence="2" id="KW-1133">Transmembrane helix</keyword>
<protein>
    <submittedName>
        <fullName evidence="3">Uncharacterized protein</fullName>
    </submittedName>
</protein>
<dbReference type="EMBL" id="MLIQ01000021">
    <property type="protein sequence ID" value="OHU52321.1"/>
    <property type="molecule type" value="Genomic_DNA"/>
</dbReference>
<organism evidence="3 4">
    <name type="scientific">Mycobacteroides chelonae</name>
    <name type="common">Mycobacterium chelonae</name>
    <dbReference type="NCBI Taxonomy" id="1774"/>
    <lineage>
        <taxon>Bacteria</taxon>
        <taxon>Bacillati</taxon>
        <taxon>Actinomycetota</taxon>
        <taxon>Actinomycetes</taxon>
        <taxon>Mycobacteriales</taxon>
        <taxon>Mycobacteriaceae</taxon>
        <taxon>Mycobacteroides</taxon>
    </lineage>
</organism>